<dbReference type="OrthoDB" id="3269759at2759"/>
<sequence length="152" mass="16835">MKRRGGARKNWVIFRARFLWSIDARGYSDHTDSTGPAPVDPVTRTGPGEEPQTLTGSEKVLEAAQKKELKIWNQGEAIVRQQVAATILDSQFMQICGKDTAHEIWEALKEVFEKRPQSRRIPSLPAAVGCTCSQPAMPPKPHPFPFIGAALT</sequence>
<keyword evidence="3" id="KW-1185">Reference proteome</keyword>
<accession>A0A067S6J9</accession>
<dbReference type="STRING" id="685588.A0A067S6J9"/>
<evidence type="ECO:0000313" key="3">
    <source>
        <dbReference type="Proteomes" id="UP000027222"/>
    </source>
</evidence>
<dbReference type="Proteomes" id="UP000027222">
    <property type="component" value="Unassembled WGS sequence"/>
</dbReference>
<protein>
    <submittedName>
        <fullName evidence="2">Uncharacterized protein</fullName>
    </submittedName>
</protein>
<dbReference type="HOGENOM" id="CLU_1722516_0_0_1"/>
<dbReference type="AlphaFoldDB" id="A0A067S6J9"/>
<evidence type="ECO:0000313" key="2">
    <source>
        <dbReference type="EMBL" id="KDR65517.1"/>
    </source>
</evidence>
<dbReference type="Pfam" id="PF14223">
    <property type="entry name" value="Retrotran_gag_2"/>
    <property type="match status" value="1"/>
</dbReference>
<proteinExistence type="predicted"/>
<name>A0A067S6J9_GALM3</name>
<dbReference type="EMBL" id="KL142443">
    <property type="protein sequence ID" value="KDR65517.1"/>
    <property type="molecule type" value="Genomic_DNA"/>
</dbReference>
<organism evidence="2 3">
    <name type="scientific">Galerina marginata (strain CBS 339.88)</name>
    <dbReference type="NCBI Taxonomy" id="685588"/>
    <lineage>
        <taxon>Eukaryota</taxon>
        <taxon>Fungi</taxon>
        <taxon>Dikarya</taxon>
        <taxon>Basidiomycota</taxon>
        <taxon>Agaricomycotina</taxon>
        <taxon>Agaricomycetes</taxon>
        <taxon>Agaricomycetidae</taxon>
        <taxon>Agaricales</taxon>
        <taxon>Agaricineae</taxon>
        <taxon>Strophariaceae</taxon>
        <taxon>Galerina</taxon>
    </lineage>
</organism>
<feature type="region of interest" description="Disordered" evidence="1">
    <location>
        <begin position="29"/>
        <end position="57"/>
    </location>
</feature>
<evidence type="ECO:0000256" key="1">
    <source>
        <dbReference type="SAM" id="MobiDB-lite"/>
    </source>
</evidence>
<reference evidence="3" key="1">
    <citation type="journal article" date="2014" name="Proc. Natl. Acad. Sci. U.S.A.">
        <title>Extensive sampling of basidiomycete genomes demonstrates inadequacy of the white-rot/brown-rot paradigm for wood decay fungi.</title>
        <authorList>
            <person name="Riley R."/>
            <person name="Salamov A.A."/>
            <person name="Brown D.W."/>
            <person name="Nagy L.G."/>
            <person name="Floudas D."/>
            <person name="Held B.W."/>
            <person name="Levasseur A."/>
            <person name="Lombard V."/>
            <person name="Morin E."/>
            <person name="Otillar R."/>
            <person name="Lindquist E.A."/>
            <person name="Sun H."/>
            <person name="LaButti K.M."/>
            <person name="Schmutz J."/>
            <person name="Jabbour D."/>
            <person name="Luo H."/>
            <person name="Baker S.E."/>
            <person name="Pisabarro A.G."/>
            <person name="Walton J.D."/>
            <person name="Blanchette R.A."/>
            <person name="Henrissat B."/>
            <person name="Martin F."/>
            <person name="Cullen D."/>
            <person name="Hibbett D.S."/>
            <person name="Grigoriev I.V."/>
        </authorList>
    </citation>
    <scope>NUCLEOTIDE SEQUENCE [LARGE SCALE GENOMIC DNA]</scope>
    <source>
        <strain evidence="3">CBS 339.88</strain>
    </source>
</reference>
<gene>
    <name evidence="2" type="ORF">GALMADRAFT_148625</name>
</gene>